<dbReference type="HOGENOM" id="CLU_3246764_0_0_9"/>
<protein>
    <submittedName>
        <fullName evidence="2">Uncharacterized protein</fullName>
    </submittedName>
</protein>
<accession>B7HWQ1</accession>
<gene>
    <name evidence="2" type="ordered locus">BCAH187_A3179</name>
</gene>
<dbReference type="Proteomes" id="UP000002214">
    <property type="component" value="Chromosome"/>
</dbReference>
<proteinExistence type="predicted"/>
<sequence length="42" mass="5124">MSAKVPSLRFIFFIFHTPLVYKINRIFLFINHLFMYTSPLFI</sequence>
<evidence type="ECO:0000256" key="1">
    <source>
        <dbReference type="SAM" id="Phobius"/>
    </source>
</evidence>
<name>B7HWQ1_BACC7</name>
<dbReference type="AlphaFoldDB" id="B7HWQ1"/>
<organism evidence="2 3">
    <name type="scientific">Bacillus cereus (strain AH187)</name>
    <dbReference type="NCBI Taxonomy" id="405534"/>
    <lineage>
        <taxon>Bacteria</taxon>
        <taxon>Bacillati</taxon>
        <taxon>Bacillota</taxon>
        <taxon>Bacilli</taxon>
        <taxon>Bacillales</taxon>
        <taxon>Bacillaceae</taxon>
        <taxon>Bacillus</taxon>
        <taxon>Bacillus cereus group</taxon>
    </lineage>
</organism>
<dbReference type="EMBL" id="CP001177">
    <property type="protein sequence ID" value="ACJ82371.1"/>
    <property type="molecule type" value="Genomic_DNA"/>
</dbReference>
<feature type="transmembrane region" description="Helical" evidence="1">
    <location>
        <begin position="12"/>
        <end position="34"/>
    </location>
</feature>
<keyword evidence="1" id="KW-0812">Transmembrane</keyword>
<keyword evidence="1" id="KW-1133">Transmembrane helix</keyword>
<evidence type="ECO:0000313" key="3">
    <source>
        <dbReference type="Proteomes" id="UP000002214"/>
    </source>
</evidence>
<evidence type="ECO:0000313" key="2">
    <source>
        <dbReference type="EMBL" id="ACJ82371.1"/>
    </source>
</evidence>
<dbReference type="KEGG" id="bcr:BCAH187_A3179"/>
<reference evidence="2 3" key="1">
    <citation type="submission" date="2008-10" db="EMBL/GenBank/DDBJ databases">
        <title>Genome sequence of Bacillus cereus AH187.</title>
        <authorList>
            <person name="Dodson R.J."/>
            <person name="Durkin A.S."/>
            <person name="Rosovitz M.J."/>
            <person name="Rasko D.A."/>
            <person name="Kolsto A.B."/>
            <person name="Okstad O.A."/>
            <person name="Ravel J."/>
            <person name="Sutton G."/>
        </authorList>
    </citation>
    <scope>NUCLEOTIDE SEQUENCE [LARGE SCALE GENOMIC DNA]</scope>
    <source>
        <strain evidence="2 3">AH187</strain>
    </source>
</reference>
<keyword evidence="1" id="KW-0472">Membrane</keyword>